<feature type="region of interest" description="Disordered" evidence="1">
    <location>
        <begin position="58"/>
        <end position="77"/>
    </location>
</feature>
<proteinExistence type="predicted"/>
<comment type="caution">
    <text evidence="2">The sequence shown here is derived from an EMBL/GenBank/DDBJ whole genome shotgun (WGS) entry which is preliminary data.</text>
</comment>
<dbReference type="Proteomes" id="UP001431131">
    <property type="component" value="Unassembled WGS sequence"/>
</dbReference>
<accession>A0AAW5DUB9</accession>
<evidence type="ECO:0000313" key="3">
    <source>
        <dbReference type="Proteomes" id="UP001431131"/>
    </source>
</evidence>
<evidence type="ECO:0000313" key="2">
    <source>
        <dbReference type="EMBL" id="MCH1624227.1"/>
    </source>
</evidence>
<dbReference type="EMBL" id="JAKTTI010000002">
    <property type="protein sequence ID" value="MCH1624227.1"/>
    <property type="molecule type" value="Genomic_DNA"/>
</dbReference>
<dbReference type="RefSeq" id="WP_240252476.1">
    <property type="nucleotide sequence ID" value="NZ_JAKTTI010000002.1"/>
</dbReference>
<name>A0AAW5DUB9_9BACI</name>
<dbReference type="AlphaFoldDB" id="A0AAW5DUB9"/>
<gene>
    <name evidence="2" type="ORF">MJG50_02710</name>
</gene>
<keyword evidence="3" id="KW-1185">Reference proteome</keyword>
<sequence length="77" mass="8955">MEIQKSNIQEFARRKGMEIPDNFDVTSAFAKRANKRKELMRLRQTIFETNIPWVVSRNPPHGKSWGHSSAEKILITS</sequence>
<organism evidence="2 3">
    <name type="scientific">Fredinandcohnia quinoae</name>
    <dbReference type="NCBI Taxonomy" id="2918902"/>
    <lineage>
        <taxon>Bacteria</taxon>
        <taxon>Bacillati</taxon>
        <taxon>Bacillota</taxon>
        <taxon>Bacilli</taxon>
        <taxon>Bacillales</taxon>
        <taxon>Bacillaceae</taxon>
        <taxon>Fredinandcohnia</taxon>
    </lineage>
</organism>
<evidence type="ECO:0000256" key="1">
    <source>
        <dbReference type="SAM" id="MobiDB-lite"/>
    </source>
</evidence>
<reference evidence="2" key="1">
    <citation type="submission" date="2022-02" db="EMBL/GenBank/DDBJ databases">
        <title>Fredinandcohnia quinoae sp. nov. isolated from Chenopodium quinoa seeds.</title>
        <authorList>
            <person name="Saati-Santamaria Z."/>
            <person name="Flores-Felix J.D."/>
            <person name="Igual J.M."/>
            <person name="Velazquez E."/>
            <person name="Garcia-Fraile P."/>
            <person name="Martinez-Molina E."/>
        </authorList>
    </citation>
    <scope>NUCLEOTIDE SEQUENCE</scope>
    <source>
        <strain evidence="2">SECRCQ15</strain>
    </source>
</reference>
<protein>
    <submittedName>
        <fullName evidence="2">Uncharacterized protein</fullName>
    </submittedName>
</protein>